<organism evidence="6 7">
    <name type="scientific">Collybiopsis confluens</name>
    <dbReference type="NCBI Taxonomy" id="2823264"/>
    <lineage>
        <taxon>Eukaryota</taxon>
        <taxon>Fungi</taxon>
        <taxon>Dikarya</taxon>
        <taxon>Basidiomycota</taxon>
        <taxon>Agaricomycotina</taxon>
        <taxon>Agaricomycetes</taxon>
        <taxon>Agaricomycetidae</taxon>
        <taxon>Agaricales</taxon>
        <taxon>Marasmiineae</taxon>
        <taxon>Omphalotaceae</taxon>
        <taxon>Collybiopsis</taxon>
    </lineage>
</organism>
<accession>A0A8H5MGK9</accession>
<sequence>MPRENRKRGKRQKTKQAEEDLVPQAAEPAPQVGPSWIVSAPTQDSEFNPEAPFGYVDADVKAYFRTVDVQIRDWQENQPVRVDGDEDPNAGTLPSTKYSFFLFVSTVVFTERRMFFFAALNEMRDKEKQLATDPDCSIILERMAYSMDDFARRVFVDSLSGSYEILAKHRFASHVCQTLLSVASETIAREVKGVVAQSPEDSEGELRTAIDLVLDISKELLPSFSSLIMDPFASHVIRALLGLFYPSSKHATNESSPGAVRSKKSAHWKSKQGPLISVFFDNKGKNKELLEHSIPPEFRVMSRTLIEAVRSKLGGNEVRALAADKVASPCLLMLLEVEADLGMANEPDSLMDRVTVGVVSASVDPDTTSIEPSDYIGTLFRDPTSSHLLETIISRVSSTAFELIWNAYLKGKLPRLAIHPVGNFVVATALDRASATQLADAYGDLTNVWEKMITTSRTGVLRTTIDRSAALRSCEEQAIKAVFSALNLSSDEARKQLVPCALALKTFQVYASSKVAENSKNDERKGKREAESSLQANVQGSLLLQSLLKLSHPHNQPVIDSITALDPAERLKVAHNATSSRVFDALFDSDTVPAKAKRAFVQLFIGNYHQLVDDRIGSRVGDRCFGFADTFLKEKIARSLIPQEQFLAGSYYGKFFSRSLNLYLLKRRPDDWKTLQSSKKAGTNVTSNTASKFPRAGDTQFTAKDDQPVGVESLPKKKRKREGRNKDEIDELFDSARTNKKSKGDKAVMVTNAPSAIESDPKLKKASGDMNVENELNDVFNAIRSAPKVDSKKKRSAKGL</sequence>
<proteinExistence type="predicted"/>
<gene>
    <name evidence="6" type="ORF">D9757_000366</name>
</gene>
<dbReference type="Pfam" id="PF22493">
    <property type="entry name" value="PUF_NOP9"/>
    <property type="match status" value="1"/>
</dbReference>
<evidence type="ECO:0000256" key="4">
    <source>
        <dbReference type="ARBA" id="ARBA00031929"/>
    </source>
</evidence>
<evidence type="ECO:0000256" key="5">
    <source>
        <dbReference type="SAM" id="MobiDB-lite"/>
    </source>
</evidence>
<dbReference type="GO" id="GO:0000472">
    <property type="term" value="P:endonucleolytic cleavage to generate mature 5'-end of SSU-rRNA from (SSU-rRNA, 5.8S rRNA, LSU-rRNA)"/>
    <property type="evidence" value="ECO:0007669"/>
    <property type="project" value="TreeGrafter"/>
</dbReference>
<dbReference type="InterPro" id="IPR040000">
    <property type="entry name" value="NOP9"/>
</dbReference>
<dbReference type="OrthoDB" id="392571at2759"/>
<evidence type="ECO:0000256" key="1">
    <source>
        <dbReference type="ARBA" id="ARBA00016427"/>
    </source>
</evidence>
<comment type="caution">
    <text evidence="6">The sequence shown here is derived from an EMBL/GenBank/DDBJ whole genome shotgun (WGS) entry which is preliminary data.</text>
</comment>
<dbReference type="Proteomes" id="UP000518752">
    <property type="component" value="Unassembled WGS sequence"/>
</dbReference>
<reference evidence="6 7" key="1">
    <citation type="journal article" date="2020" name="ISME J.">
        <title>Uncovering the hidden diversity of litter-decomposition mechanisms in mushroom-forming fungi.</title>
        <authorList>
            <person name="Floudas D."/>
            <person name="Bentzer J."/>
            <person name="Ahren D."/>
            <person name="Johansson T."/>
            <person name="Persson P."/>
            <person name="Tunlid A."/>
        </authorList>
    </citation>
    <scope>NUCLEOTIDE SEQUENCE [LARGE SCALE GENOMIC DNA]</scope>
    <source>
        <strain evidence="6 7">CBS 406.79</strain>
    </source>
</reference>
<dbReference type="InterPro" id="IPR001313">
    <property type="entry name" value="Pumilio_RNA-bd_rpt"/>
</dbReference>
<dbReference type="InterPro" id="IPR016024">
    <property type="entry name" value="ARM-type_fold"/>
</dbReference>
<dbReference type="SMART" id="SM00025">
    <property type="entry name" value="Pumilio"/>
    <property type="match status" value="5"/>
</dbReference>
<dbReference type="GO" id="GO:0030686">
    <property type="term" value="C:90S preribosome"/>
    <property type="evidence" value="ECO:0007669"/>
    <property type="project" value="TreeGrafter"/>
</dbReference>
<dbReference type="SUPFAM" id="SSF48371">
    <property type="entry name" value="ARM repeat"/>
    <property type="match status" value="1"/>
</dbReference>
<dbReference type="AlphaFoldDB" id="A0A8H5MGK9"/>
<dbReference type="GO" id="GO:0000056">
    <property type="term" value="P:ribosomal small subunit export from nucleus"/>
    <property type="evidence" value="ECO:0007669"/>
    <property type="project" value="TreeGrafter"/>
</dbReference>
<protein>
    <recommendedName>
        <fullName evidence="1">Nucleolar protein 9</fullName>
    </recommendedName>
    <alternativeName>
        <fullName evidence="3 4">Pumilio domain-containing protein NOP9</fullName>
    </alternativeName>
</protein>
<dbReference type="Gene3D" id="1.25.10.10">
    <property type="entry name" value="Leucine-rich Repeat Variant"/>
    <property type="match status" value="3"/>
</dbReference>
<dbReference type="InterPro" id="IPR011989">
    <property type="entry name" value="ARM-like"/>
</dbReference>
<dbReference type="GO" id="GO:0003723">
    <property type="term" value="F:RNA binding"/>
    <property type="evidence" value="ECO:0007669"/>
    <property type="project" value="InterPro"/>
</dbReference>
<dbReference type="GO" id="GO:0000480">
    <property type="term" value="P:endonucleolytic cleavage in 5'-ETS of tricistronic rRNA transcript (SSU-rRNA, 5.8S rRNA, LSU-rRNA)"/>
    <property type="evidence" value="ECO:0007669"/>
    <property type="project" value="TreeGrafter"/>
</dbReference>
<name>A0A8H5MGK9_9AGAR</name>
<evidence type="ECO:0000256" key="3">
    <source>
        <dbReference type="ARBA" id="ARBA00030932"/>
    </source>
</evidence>
<dbReference type="GO" id="GO:0000447">
    <property type="term" value="P:endonucleolytic cleavage in ITS1 to separate SSU-rRNA from 5.8S rRNA and LSU-rRNA from tricistronic rRNA transcript (SSU-rRNA, 5.8S rRNA, LSU-rRNA)"/>
    <property type="evidence" value="ECO:0007669"/>
    <property type="project" value="TreeGrafter"/>
</dbReference>
<dbReference type="PANTHER" id="PTHR13102">
    <property type="entry name" value="NUCLEOLAR PROTEIN 9"/>
    <property type="match status" value="1"/>
</dbReference>
<feature type="compositionally biased region" description="Basic residues" evidence="5">
    <location>
        <begin position="1"/>
        <end position="14"/>
    </location>
</feature>
<keyword evidence="2" id="KW-0677">Repeat</keyword>
<feature type="compositionally biased region" description="Polar residues" evidence="5">
    <location>
        <begin position="675"/>
        <end position="691"/>
    </location>
</feature>
<feature type="region of interest" description="Disordered" evidence="5">
    <location>
        <begin position="675"/>
        <end position="768"/>
    </location>
</feature>
<dbReference type="GO" id="GO:0005730">
    <property type="term" value="C:nucleolus"/>
    <property type="evidence" value="ECO:0007669"/>
    <property type="project" value="TreeGrafter"/>
</dbReference>
<dbReference type="EMBL" id="JAACJN010000001">
    <property type="protein sequence ID" value="KAF5393695.1"/>
    <property type="molecule type" value="Genomic_DNA"/>
</dbReference>
<dbReference type="GO" id="GO:0030688">
    <property type="term" value="C:preribosome, small subunit precursor"/>
    <property type="evidence" value="ECO:0007669"/>
    <property type="project" value="TreeGrafter"/>
</dbReference>
<dbReference type="PANTHER" id="PTHR13102:SF0">
    <property type="entry name" value="NUCLEOLAR PROTEIN 9"/>
    <property type="match status" value="1"/>
</dbReference>
<evidence type="ECO:0000313" key="6">
    <source>
        <dbReference type="EMBL" id="KAF5393695.1"/>
    </source>
</evidence>
<keyword evidence="7" id="KW-1185">Reference proteome</keyword>
<feature type="region of interest" description="Disordered" evidence="5">
    <location>
        <begin position="1"/>
        <end position="40"/>
    </location>
</feature>
<evidence type="ECO:0000256" key="2">
    <source>
        <dbReference type="ARBA" id="ARBA00022737"/>
    </source>
</evidence>
<evidence type="ECO:0000313" key="7">
    <source>
        <dbReference type="Proteomes" id="UP000518752"/>
    </source>
</evidence>